<evidence type="ECO:0000256" key="1">
    <source>
        <dbReference type="ARBA" id="ARBA00022722"/>
    </source>
</evidence>
<evidence type="ECO:0000256" key="3">
    <source>
        <dbReference type="ARBA" id="ARBA00022759"/>
    </source>
</evidence>
<evidence type="ECO:0000256" key="6">
    <source>
        <dbReference type="ARBA" id="ARBA00022908"/>
    </source>
</evidence>
<organism evidence="12 13">
    <name type="scientific">Cyclotella atomus</name>
    <dbReference type="NCBI Taxonomy" id="382360"/>
    <lineage>
        <taxon>Eukaryota</taxon>
        <taxon>Sar</taxon>
        <taxon>Stramenopiles</taxon>
        <taxon>Ochrophyta</taxon>
        <taxon>Bacillariophyta</taxon>
        <taxon>Coscinodiscophyceae</taxon>
        <taxon>Thalassiosirophycidae</taxon>
        <taxon>Stephanodiscales</taxon>
        <taxon>Stephanodiscaceae</taxon>
        <taxon>Cyclotella</taxon>
    </lineage>
</organism>
<evidence type="ECO:0000313" key="13">
    <source>
        <dbReference type="Proteomes" id="UP001530400"/>
    </source>
</evidence>
<keyword evidence="5" id="KW-0460">Magnesium</keyword>
<evidence type="ECO:0000256" key="4">
    <source>
        <dbReference type="ARBA" id="ARBA00022801"/>
    </source>
</evidence>
<dbReference type="GO" id="GO:0016787">
    <property type="term" value="F:hydrolase activity"/>
    <property type="evidence" value="ECO:0007669"/>
    <property type="project" value="UniProtKB-KW"/>
</dbReference>
<keyword evidence="2" id="KW-0479">Metal-binding</keyword>
<dbReference type="GO" id="GO:0004519">
    <property type="term" value="F:endonuclease activity"/>
    <property type="evidence" value="ECO:0007669"/>
    <property type="project" value="UniProtKB-KW"/>
</dbReference>
<dbReference type="GO" id="GO:0003887">
    <property type="term" value="F:DNA-directed DNA polymerase activity"/>
    <property type="evidence" value="ECO:0007669"/>
    <property type="project" value="UniProtKB-KW"/>
</dbReference>
<keyword evidence="3" id="KW-0255">Endonuclease</keyword>
<evidence type="ECO:0000256" key="7">
    <source>
        <dbReference type="ARBA" id="ARBA00022918"/>
    </source>
</evidence>
<dbReference type="GO" id="GO:0003964">
    <property type="term" value="F:RNA-directed DNA polymerase activity"/>
    <property type="evidence" value="ECO:0007669"/>
    <property type="project" value="UniProtKB-KW"/>
</dbReference>
<evidence type="ECO:0000256" key="2">
    <source>
        <dbReference type="ARBA" id="ARBA00022723"/>
    </source>
</evidence>
<dbReference type="GO" id="GO:0006310">
    <property type="term" value="P:DNA recombination"/>
    <property type="evidence" value="ECO:0007669"/>
    <property type="project" value="UniProtKB-KW"/>
</dbReference>
<keyword evidence="6" id="KW-0229">DNA integration</keyword>
<dbReference type="EMBL" id="JALLPJ020000304">
    <property type="protein sequence ID" value="KAL3796036.1"/>
    <property type="molecule type" value="Genomic_DNA"/>
</dbReference>
<keyword evidence="8" id="KW-0548">Nucleotidyltransferase</keyword>
<evidence type="ECO:0000256" key="10">
    <source>
        <dbReference type="SAM" id="MobiDB-lite"/>
    </source>
</evidence>
<evidence type="ECO:0000256" key="5">
    <source>
        <dbReference type="ARBA" id="ARBA00022842"/>
    </source>
</evidence>
<keyword evidence="7" id="KW-0695">RNA-directed DNA polymerase</keyword>
<feature type="domain" description="Integrase catalytic" evidence="11">
    <location>
        <begin position="440"/>
        <end position="610"/>
    </location>
</feature>
<keyword evidence="13" id="KW-1185">Reference proteome</keyword>
<keyword evidence="8" id="KW-0808">Transferase</keyword>
<dbReference type="Proteomes" id="UP001530400">
    <property type="component" value="Unassembled WGS sequence"/>
</dbReference>
<dbReference type="InterPro" id="IPR012337">
    <property type="entry name" value="RNaseH-like_sf"/>
</dbReference>
<evidence type="ECO:0000313" key="12">
    <source>
        <dbReference type="EMBL" id="KAL3796036.1"/>
    </source>
</evidence>
<dbReference type="InterPro" id="IPR001584">
    <property type="entry name" value="Integrase_cat-core"/>
</dbReference>
<reference evidence="12 13" key="1">
    <citation type="submission" date="2024-10" db="EMBL/GenBank/DDBJ databases">
        <title>Updated reference genomes for cyclostephanoid diatoms.</title>
        <authorList>
            <person name="Roberts W.R."/>
            <person name="Alverson A.J."/>
        </authorList>
    </citation>
    <scope>NUCLEOTIDE SEQUENCE [LARGE SCALE GENOMIC DNA]</scope>
    <source>
        <strain evidence="12 13">AJA010-31</strain>
    </source>
</reference>
<evidence type="ECO:0000256" key="9">
    <source>
        <dbReference type="ARBA" id="ARBA00023172"/>
    </source>
</evidence>
<keyword evidence="8" id="KW-0239">DNA-directed DNA polymerase</keyword>
<dbReference type="AlphaFoldDB" id="A0ABD3Q8Q7"/>
<keyword evidence="9" id="KW-0233">DNA recombination</keyword>
<feature type="non-terminal residue" evidence="12">
    <location>
        <position position="1"/>
    </location>
</feature>
<feature type="compositionally biased region" description="Acidic residues" evidence="10">
    <location>
        <begin position="780"/>
        <end position="791"/>
    </location>
</feature>
<sequence>RCRGRLWDASLLGPRIRQHRRWRRRKARWVKRNKVKRRDAFLRVVPSATKLWNQHRKADAEFLGANIGSFKPFFDHGVVPEEVLDSFVVDRGSTFLAGIRLLQQFEHESLAKSAAETVQRLNLFGVNLGLHECQHEHGRQRKTAKDCPLVWDTGASFGLTPFRSDFIDYTECSIPVNDIARTNMVIGLGTTLHRFELDGEAFYLPCLSYHLPSAEIRLFSPQTYHTIYGGHSHVNGDRVEKYIDQFKLTIPIDRQVSNVPMVYNCAVTPQEMKDHGPYIRSALPAYEKMVDCMGSWNEANFSSWKMATESVNDEFEHYKNMGFMLPNVGLDDNKNLSSAQKELLLWHWKLGISMQRVQELMRVVQVEEPNGAVSTMDRVIVPKIKAASNCPIPLCQSCQLSRARLRKPKITKSKAITEVEGAISKEKYQVGDFVSTDQYVIRTPGRLEEGYGREADSNCYHGGTIFRDAASKYIHVENQVSLSAGETVLSKLKFEEWLWEQARVSVRHYHSDNGVFTSSLFKEACAEEKQTQSFSGVGAQHQNAEAERAIQTVMYMARSFMIHAALNWGEDGSDDLSLWTFAVNHAAWLYNRIPQRFSGITPMEMVTNIKSDHRDLSRTHVWGCPAYVLEAKLQDGKKLPKWNRRARMGQFLGFSKKHSSTIALVRNLHTGYVSPQYHVVFDDKFETVFHDGKTTEELDKICDSLFAECRDCYAEEEYDDDGMLIYTPPPLDEIWLSEPERRERRDELEKQRTRAVRLRDVETREVKRRSKEKVEHLPDLEESDVDSDDDGSLSSIPDFDPGGDDRQDYWSQNEILPEKSETPAADPLPDLPHPPPSPIIAPPDSPPATPAPEEAANDGLGRSADGKSRRIRASLDTLLRILPHFPTSNSNTTDMYSIYSALYRIVVGLPRHTLQKYIDATMAIRLGSLALSLHDEDDIDILCKILSQVFGSKEYGHDTSVKKMYVPSDVTTQGHHTLVTVRPAKVVSSGAPLSSVLMMWIGGILCSIGNVFSARSTAVGAVELKRLGETLLMNAGTISRKDDRVDTSSSHLINILSQSLKEGPEYRHLVSIMTSSLANVNDQSVLLYNWKRRPLSLSEQYEALLIGLSHLRIT</sequence>
<evidence type="ECO:0000259" key="11">
    <source>
        <dbReference type="PROSITE" id="PS50994"/>
    </source>
</evidence>
<accession>A0ABD3Q8Q7</accession>
<dbReference type="PROSITE" id="PS50994">
    <property type="entry name" value="INTEGRASE"/>
    <property type="match status" value="1"/>
</dbReference>
<dbReference type="GO" id="GO:0015074">
    <property type="term" value="P:DNA integration"/>
    <property type="evidence" value="ECO:0007669"/>
    <property type="project" value="UniProtKB-KW"/>
</dbReference>
<dbReference type="PANTHER" id="PTHR42648">
    <property type="entry name" value="TRANSPOSASE, PUTATIVE-RELATED"/>
    <property type="match status" value="1"/>
</dbReference>
<gene>
    <name evidence="12" type="ORF">ACHAWO_002266</name>
</gene>
<dbReference type="Gene3D" id="3.30.420.10">
    <property type="entry name" value="Ribonuclease H-like superfamily/Ribonuclease H"/>
    <property type="match status" value="1"/>
</dbReference>
<keyword evidence="4" id="KW-0378">Hydrolase</keyword>
<feature type="region of interest" description="Disordered" evidence="10">
    <location>
        <begin position="760"/>
        <end position="867"/>
    </location>
</feature>
<protein>
    <recommendedName>
        <fullName evidence="11">Integrase catalytic domain-containing protein</fullName>
    </recommendedName>
</protein>
<feature type="compositionally biased region" description="Pro residues" evidence="10">
    <location>
        <begin position="829"/>
        <end position="850"/>
    </location>
</feature>
<comment type="caution">
    <text evidence="12">The sequence shown here is derived from an EMBL/GenBank/DDBJ whole genome shotgun (WGS) entry which is preliminary data.</text>
</comment>
<evidence type="ECO:0000256" key="8">
    <source>
        <dbReference type="ARBA" id="ARBA00022932"/>
    </source>
</evidence>
<name>A0ABD3Q8Q7_9STRA</name>
<proteinExistence type="predicted"/>
<dbReference type="InterPro" id="IPR036397">
    <property type="entry name" value="RNaseH_sf"/>
</dbReference>
<dbReference type="InterPro" id="IPR039537">
    <property type="entry name" value="Retrotran_Ty1/copia-like"/>
</dbReference>
<keyword evidence="1" id="KW-0540">Nuclease</keyword>
<dbReference type="GO" id="GO:0046872">
    <property type="term" value="F:metal ion binding"/>
    <property type="evidence" value="ECO:0007669"/>
    <property type="project" value="UniProtKB-KW"/>
</dbReference>
<dbReference type="SUPFAM" id="SSF53098">
    <property type="entry name" value="Ribonuclease H-like"/>
    <property type="match status" value="1"/>
</dbReference>
<dbReference type="PANTHER" id="PTHR42648:SF11">
    <property type="entry name" value="TRANSPOSON TY4-P GAG-POL POLYPROTEIN"/>
    <property type="match status" value="1"/>
</dbReference>